<sequence length="1295" mass="145072">MLALVAVLFTVTSCKDYDDDIKKIEAALEAYKAGAANDLKATKAELEKKITDLKGDVTTVAGKVKALEEKVASVEANAATKKELEDAKKELMAKLVSLETFNAYKAQVDAKLADLEAKLAKAATKDEVKALEDRLNAKIAKVEDELGKRIAALEGVLKLVNGESEVLKEINARLDGIDKSLEDHLAKINENKAAIEALKTELQEKYDELKGLIEANKTAIENLDAKVERYKKELDDKDKELEKMIGFNAANILTLSKQLEGLTFIPTRGLPSEKTMKLYYFAGDYTADHVLMYRVSPSNAKLGEDFTIESLNFQITTRSADDGVEDHSSKVDVHINGEVTQKGDIIYIPVHIKGAEACEVFGNDTWWGNEFFHGDNVLEEANFGPHVVMTVDEDATTPNVNYGAKGGKRGLSIVVTALTNDIKRKEGQTPAKLRVKSTEHVNTQLIPTQIKLAEVVGEKGLVELGKPGKPVLTSRLLKRTLAEATTWANEDEAVLGNDEKNWNVLMWSGTPIANAAPIQGEIDLYDYVTSFYYPQDGGDYKNEKVVTGDPFRHFYNEFGAFGEPYTDKPVYAKPVYEFEQVAYEDDNHNIVIIDGNTNTTHVYTTIEGSKLKVKADQISASNNKKVIVKVTQVNSKCDVRQPVGYLVVKIVESTTGWSDAHWTFDFTQDEPEDADKFTSYRNIPYYHKMFGTDKPVGGQIVNFENANDNTVVARWMNPLNAKNSWGISNALPNPGDINPILKQLPTINSAAEFKSAYIINGDNSEIIEQSFEAADYNHVNDTENVDATGVDEVDAFDHVLIRYEFDANSFIVYVDDKAPAGDYSITYKLQYKTGNVQQGRDLYLTFKFRVALREISVSKAENAHNWIPNTDIIRAQYARIQNTIAGGYEFLSENGYKVDLTEAFKLVENDKSNILITTEKIVDSNSVEPGEAPQYRARFEFVYDQDLVDAGFVFKRDDKNYLTQIYVKDQPSNIAAWIARDADGWERLRISISTGGDRLYSYLMSNHRPHSVGYPHNMLTTDAEDSSLERVDDMEKLLKVRMVTDINHEAPDTDPNPEKFANNNYYYIKDFAVKFERALRVKFTTVVLTDKQDKQTFEFNFHTRDTSAKIYRGLFDHGDAGVTNSQGIGHLVARFDPSETINGDAKFAPKKLAQWYGLEERLTFPLRDDTHIDYKYMEVSNDKGATWQPIPKDMTSISTHHPRFIDIVGAYDSATHEDTWTVEWQGNLTGITSEIWFRIPVLNKTAIQQGFNGIKGNPATLVVGEAPNGLWATFRRGYAGVKGYAVFKIVPRPGI</sequence>
<comment type="caution">
    <text evidence="3">The sequence shown here is derived from an EMBL/GenBank/DDBJ whole genome shotgun (WGS) entry which is preliminary data.</text>
</comment>
<feature type="coiled-coil region" evidence="2">
    <location>
        <begin position="181"/>
        <end position="240"/>
    </location>
</feature>
<keyword evidence="1 2" id="KW-0175">Coiled coil</keyword>
<feature type="coiled-coil region" evidence="2">
    <location>
        <begin position="36"/>
        <end position="145"/>
    </location>
</feature>
<name>A0ABR4XM97_9PORP</name>
<dbReference type="PANTHER" id="PTHR23160">
    <property type="entry name" value="SYNAPTONEMAL COMPLEX PROTEIN-RELATED"/>
    <property type="match status" value="1"/>
</dbReference>
<dbReference type="EMBL" id="JQZV01000006">
    <property type="protein sequence ID" value="KGN92930.1"/>
    <property type="molecule type" value="Genomic_DNA"/>
</dbReference>
<keyword evidence="4" id="KW-1185">Reference proteome</keyword>
<accession>A0ABR4XM97</accession>
<organism evidence="3 4">
    <name type="scientific">Porphyromonas canoris</name>
    <dbReference type="NCBI Taxonomy" id="36875"/>
    <lineage>
        <taxon>Bacteria</taxon>
        <taxon>Pseudomonadati</taxon>
        <taxon>Bacteroidota</taxon>
        <taxon>Bacteroidia</taxon>
        <taxon>Bacteroidales</taxon>
        <taxon>Porphyromonadaceae</taxon>
        <taxon>Porphyromonas</taxon>
    </lineage>
</organism>
<reference evidence="3 4" key="1">
    <citation type="submission" date="2014-08" db="EMBL/GenBank/DDBJ databases">
        <title>Porphyromonas canoris strain:OH2762 Genome sequencing.</title>
        <authorList>
            <person name="Wallis C."/>
            <person name="Deusch O."/>
            <person name="O'Flynn C."/>
            <person name="Davis I."/>
            <person name="Jospin G."/>
            <person name="Darling A.E."/>
            <person name="Coil D.A."/>
            <person name="Alexiev A."/>
            <person name="Horsfall A."/>
            <person name="Kirkwood N."/>
            <person name="Harris S."/>
            <person name="Eisen J.A."/>
        </authorList>
    </citation>
    <scope>NUCLEOTIDE SEQUENCE [LARGE SCALE GENOMIC DNA]</scope>
    <source>
        <strain evidence="4">COT-108 OH2762</strain>
    </source>
</reference>
<evidence type="ECO:0000313" key="4">
    <source>
        <dbReference type="Proteomes" id="UP000030101"/>
    </source>
</evidence>
<evidence type="ECO:0000256" key="1">
    <source>
        <dbReference type="ARBA" id="ARBA00023054"/>
    </source>
</evidence>
<protein>
    <submittedName>
        <fullName evidence="3">Uncharacterized protein</fullName>
    </submittedName>
</protein>
<dbReference type="PANTHER" id="PTHR23160:SF19">
    <property type="entry name" value="MYOSIN HEAVY CHAIN-RELATED PROTEIN"/>
    <property type="match status" value="1"/>
</dbReference>
<evidence type="ECO:0000313" key="3">
    <source>
        <dbReference type="EMBL" id="KGN92930.1"/>
    </source>
</evidence>
<gene>
    <name evidence="3" type="ORF">HQ43_03395</name>
</gene>
<dbReference type="Gene3D" id="6.10.140.920">
    <property type="match status" value="1"/>
</dbReference>
<proteinExistence type="predicted"/>
<evidence type="ECO:0000256" key="2">
    <source>
        <dbReference type="SAM" id="Coils"/>
    </source>
</evidence>
<dbReference type="Proteomes" id="UP000030101">
    <property type="component" value="Unassembled WGS sequence"/>
</dbReference>